<evidence type="ECO:0000259" key="10">
    <source>
        <dbReference type="Pfam" id="PF14360"/>
    </source>
</evidence>
<reference evidence="11" key="1">
    <citation type="submission" date="2020-05" db="EMBL/GenBank/DDBJ databases">
        <title>Phylogenomic resolution of chytrid fungi.</title>
        <authorList>
            <person name="Stajich J.E."/>
            <person name="Amses K."/>
            <person name="Simmons R."/>
            <person name="Seto K."/>
            <person name="Myers J."/>
            <person name="Bonds A."/>
            <person name="Quandt C.A."/>
            <person name="Barry K."/>
            <person name="Liu P."/>
            <person name="Grigoriev I."/>
            <person name="Longcore J.E."/>
            <person name="James T.Y."/>
        </authorList>
    </citation>
    <scope>NUCLEOTIDE SEQUENCE</scope>
    <source>
        <strain evidence="11">JEL0513</strain>
    </source>
</reference>
<name>A0AAD5SQ42_9FUNG</name>
<comment type="subcellular location">
    <subcellularLocation>
        <location evidence="1">Membrane</location>
        <topology evidence="1">Multi-pass membrane protein</topology>
    </subcellularLocation>
</comment>
<dbReference type="InterPro" id="IPR045221">
    <property type="entry name" value="Sphingomyelin_synth-like"/>
</dbReference>
<keyword evidence="7" id="KW-0443">Lipid metabolism</keyword>
<organism evidence="11 12">
    <name type="scientific">Physocladia obscura</name>
    <dbReference type="NCBI Taxonomy" id="109957"/>
    <lineage>
        <taxon>Eukaryota</taxon>
        <taxon>Fungi</taxon>
        <taxon>Fungi incertae sedis</taxon>
        <taxon>Chytridiomycota</taxon>
        <taxon>Chytridiomycota incertae sedis</taxon>
        <taxon>Chytridiomycetes</taxon>
        <taxon>Chytridiales</taxon>
        <taxon>Chytriomycetaceae</taxon>
        <taxon>Physocladia</taxon>
    </lineage>
</organism>
<dbReference type="GO" id="GO:0047493">
    <property type="term" value="F:ceramide cholinephosphotransferase activity"/>
    <property type="evidence" value="ECO:0007669"/>
    <property type="project" value="TreeGrafter"/>
</dbReference>
<dbReference type="GO" id="GO:0005886">
    <property type="term" value="C:plasma membrane"/>
    <property type="evidence" value="ECO:0007669"/>
    <property type="project" value="TreeGrafter"/>
</dbReference>
<evidence type="ECO:0000256" key="1">
    <source>
        <dbReference type="ARBA" id="ARBA00004141"/>
    </source>
</evidence>
<accession>A0AAD5SQ42</accession>
<evidence type="ECO:0000256" key="7">
    <source>
        <dbReference type="ARBA" id="ARBA00023098"/>
    </source>
</evidence>
<evidence type="ECO:0000313" key="11">
    <source>
        <dbReference type="EMBL" id="KAJ3092800.1"/>
    </source>
</evidence>
<proteinExistence type="inferred from homology"/>
<feature type="transmembrane region" description="Helical" evidence="9">
    <location>
        <begin position="199"/>
        <end position="217"/>
    </location>
</feature>
<dbReference type="Proteomes" id="UP001211907">
    <property type="component" value="Unassembled WGS sequence"/>
</dbReference>
<comment type="similarity">
    <text evidence="2">Belongs to the sphingomyelin synthase family.</text>
</comment>
<dbReference type="EMBL" id="JADGJH010003195">
    <property type="protein sequence ID" value="KAJ3092800.1"/>
    <property type="molecule type" value="Genomic_DNA"/>
</dbReference>
<feature type="domain" description="Sphingomyelin synthase-like" evidence="10">
    <location>
        <begin position="138"/>
        <end position="207"/>
    </location>
</feature>
<sequence length="252" mass="28755">MVMGIGYIMVLVQLWSDDKTLRNANGQPLIPLRDVVYEQFVPEWLKNVSPTTVDTPITFGLIFSVVHSVFVNWSTQDPFRGLRRSMMVIILIYAVRSASMFVTQIPPVNPELCQPFLSHDSDVLFSESLDMLASTLKSCSDMMYSGHTAVLSSIMMRIWFDTARTRRYIRFMIRLVTVSVYALSLFLFVAVRLHYTVDVLIGAALGLTWAIAMENAFNMLPHFYGNGIDVLILRWIESEPELRNSLQMAKIE</sequence>
<evidence type="ECO:0000256" key="8">
    <source>
        <dbReference type="ARBA" id="ARBA00023136"/>
    </source>
</evidence>
<feature type="transmembrane region" description="Helical" evidence="9">
    <location>
        <begin position="57"/>
        <end position="74"/>
    </location>
</feature>
<protein>
    <recommendedName>
        <fullName evidence="10">Sphingomyelin synthase-like domain-containing protein</fullName>
    </recommendedName>
</protein>
<evidence type="ECO:0000313" key="12">
    <source>
        <dbReference type="Proteomes" id="UP001211907"/>
    </source>
</evidence>
<feature type="transmembrane region" description="Helical" evidence="9">
    <location>
        <begin position="142"/>
        <end position="160"/>
    </location>
</feature>
<evidence type="ECO:0000256" key="9">
    <source>
        <dbReference type="SAM" id="Phobius"/>
    </source>
</evidence>
<dbReference type="GO" id="GO:0033188">
    <property type="term" value="F:sphingomyelin synthase activity"/>
    <property type="evidence" value="ECO:0007669"/>
    <property type="project" value="TreeGrafter"/>
</dbReference>
<keyword evidence="12" id="KW-1185">Reference proteome</keyword>
<comment type="caution">
    <text evidence="11">The sequence shown here is derived from an EMBL/GenBank/DDBJ whole genome shotgun (WGS) entry which is preliminary data.</text>
</comment>
<keyword evidence="5" id="KW-0746">Sphingolipid metabolism</keyword>
<dbReference type="PANTHER" id="PTHR21290">
    <property type="entry name" value="SPHINGOMYELIN SYNTHETASE"/>
    <property type="match status" value="1"/>
</dbReference>
<dbReference type="Pfam" id="PF14360">
    <property type="entry name" value="PAP2_C"/>
    <property type="match status" value="1"/>
</dbReference>
<feature type="transmembrane region" description="Helical" evidence="9">
    <location>
        <begin position="86"/>
        <end position="105"/>
    </location>
</feature>
<feature type="transmembrane region" description="Helical" evidence="9">
    <location>
        <begin position="172"/>
        <end position="193"/>
    </location>
</feature>
<dbReference type="GO" id="GO:0046513">
    <property type="term" value="P:ceramide biosynthetic process"/>
    <property type="evidence" value="ECO:0007669"/>
    <property type="project" value="TreeGrafter"/>
</dbReference>
<evidence type="ECO:0000256" key="5">
    <source>
        <dbReference type="ARBA" id="ARBA00022919"/>
    </source>
</evidence>
<evidence type="ECO:0000256" key="2">
    <source>
        <dbReference type="ARBA" id="ARBA00005441"/>
    </source>
</evidence>
<dbReference type="AlphaFoldDB" id="A0AAD5SQ42"/>
<dbReference type="PANTHER" id="PTHR21290:SF25">
    <property type="entry name" value="SPHINGOMYELIN SYNTHASE-RELATED PROTEIN 1"/>
    <property type="match status" value="1"/>
</dbReference>
<evidence type="ECO:0000256" key="3">
    <source>
        <dbReference type="ARBA" id="ARBA00022679"/>
    </source>
</evidence>
<dbReference type="GO" id="GO:0000139">
    <property type="term" value="C:Golgi membrane"/>
    <property type="evidence" value="ECO:0007669"/>
    <property type="project" value="TreeGrafter"/>
</dbReference>
<keyword evidence="4 9" id="KW-0812">Transmembrane</keyword>
<keyword evidence="8 9" id="KW-0472">Membrane</keyword>
<keyword evidence="6 9" id="KW-1133">Transmembrane helix</keyword>
<evidence type="ECO:0000256" key="6">
    <source>
        <dbReference type="ARBA" id="ARBA00022989"/>
    </source>
</evidence>
<gene>
    <name evidence="11" type="ORF">HK100_006842</name>
</gene>
<dbReference type="GO" id="GO:0005789">
    <property type="term" value="C:endoplasmic reticulum membrane"/>
    <property type="evidence" value="ECO:0007669"/>
    <property type="project" value="TreeGrafter"/>
</dbReference>
<dbReference type="InterPro" id="IPR025749">
    <property type="entry name" value="Sphingomyelin_synth-like_dom"/>
</dbReference>
<evidence type="ECO:0000256" key="4">
    <source>
        <dbReference type="ARBA" id="ARBA00022692"/>
    </source>
</evidence>
<keyword evidence="3" id="KW-0808">Transferase</keyword>